<gene>
    <name evidence="1" type="ORF">CD178_03364</name>
</gene>
<geneLocation type="plasmid" evidence="1 2">
    <name>unnamed2</name>
</geneLocation>
<dbReference type="KEGG" id="ksc:CD178_03364"/>
<accession>A0A347WGW5</accession>
<protein>
    <submittedName>
        <fullName evidence="1">Uncharacterized protein</fullName>
    </submittedName>
</protein>
<dbReference type="Proteomes" id="UP000264120">
    <property type="component" value="Plasmid unnamed2"/>
</dbReference>
<name>A0A347WGW5_9PROT</name>
<keyword evidence="2" id="KW-1185">Reference proteome</keyword>
<dbReference type="EMBL" id="CP023038">
    <property type="protein sequence ID" value="AXY24108.1"/>
    <property type="molecule type" value="Genomic_DNA"/>
</dbReference>
<organism evidence="1 2">
    <name type="scientific">Komagataeibacter saccharivorans</name>
    <dbReference type="NCBI Taxonomy" id="265959"/>
    <lineage>
        <taxon>Bacteria</taxon>
        <taxon>Pseudomonadati</taxon>
        <taxon>Pseudomonadota</taxon>
        <taxon>Alphaproteobacteria</taxon>
        <taxon>Acetobacterales</taxon>
        <taxon>Acetobacteraceae</taxon>
        <taxon>Komagataeibacter</taxon>
    </lineage>
</organism>
<proteinExistence type="predicted"/>
<reference evidence="1 2" key="1">
    <citation type="submission" date="2017-08" db="EMBL/GenBank/DDBJ databases">
        <title>Complete genome sequence of Gluconacetobacter saccharivorans CV1 isolated from Fermented Vinegar.</title>
        <authorList>
            <person name="Kim S.-Y."/>
        </authorList>
    </citation>
    <scope>NUCLEOTIDE SEQUENCE [LARGE SCALE GENOMIC DNA]</scope>
    <source>
        <strain evidence="1 2">CV1</strain>
        <plasmid evidence="1 2">unnamed2</plasmid>
    </source>
</reference>
<dbReference type="AlphaFoldDB" id="A0A347WGW5"/>
<keyword evidence="1" id="KW-0614">Plasmid</keyword>
<evidence type="ECO:0000313" key="1">
    <source>
        <dbReference type="EMBL" id="AXY24108.1"/>
    </source>
</evidence>
<sequence>MRIKSGEGTGEAIFRFTGNRSGLTGKICIGQAFLRQEASILVTPCRDYVWVLTEPSNSLGTIYRNSEFLTALIVQDCSCLVQAPVSCPEKTLLVGDPQNPSNLSRRKRTKRQRGDLFFHRAGNSLQSICPFTHDGGYKAGEKLLYLWQTQAKGRGLIQTGRNKHPNCNNRLWLRNGRH</sequence>
<evidence type="ECO:0000313" key="2">
    <source>
        <dbReference type="Proteomes" id="UP000264120"/>
    </source>
</evidence>